<evidence type="ECO:0000259" key="2">
    <source>
        <dbReference type="SMART" id="SM00909"/>
    </source>
</evidence>
<feature type="domain" description="GerMN" evidence="2">
    <location>
        <begin position="197"/>
        <end position="284"/>
    </location>
</feature>
<feature type="chain" id="PRO_5038376945" evidence="1">
    <location>
        <begin position="21"/>
        <end position="571"/>
    </location>
</feature>
<proteinExistence type="predicted"/>
<dbReference type="Pfam" id="PF10646">
    <property type="entry name" value="Germane"/>
    <property type="match status" value="1"/>
</dbReference>
<evidence type="ECO:0000313" key="3">
    <source>
        <dbReference type="EMBL" id="SFO40212.1"/>
    </source>
</evidence>
<sequence>MNRRRAALAALLLGLLTACSTVPTGSAPMQITEGPARPAAEVGIEPMGPAAGASPEEIVRGFVDAAASAVQRHPVARDHLTPDAAATWSDEAGITLVAADYAAVATDAGTVRMTGDLVGSVDPRGVFTAASGEPFTHEFTLAEVGGERRIANPPDGLVMLVPDFERLYDDLSAYFVDPTEQRVVPDPRYVLGGEAQPTTLVQRLLDGPSPALAAGVGNALAGVTLARAATVDGSTVTVDLDGLGDASPVQLSQLCAQLVWTLDQLDGISSVRVTVDGDPLTLPGVPIVQRTDDWAAFSPESVPADADGHHLDAGRLMTVDGQPAPGPAGTGAYGLSSAAVWADPRTSALTDMVGVSVSGPTATLLAGKYGQDLVAQGTASRYSAPTVAATRPEFWVVRDETAVVRVPAGGSLQPVNAPTLPGQGRATALQLSPDGVRAAVVVNGSNGSALLVGTVVRTDDGSVALRDLREVAPALNGVLDVAWRTAGSLMVLAADGREDGVVPYVVGVDGWGLAEMPTSGLPSQPTALAAAPGQQPLVSAGGSVWELSGGTWVTLIRGQQPVPGTEPFYPV</sequence>
<keyword evidence="4" id="KW-1185">Reference proteome</keyword>
<reference evidence="4" key="1">
    <citation type="submission" date="2016-10" db="EMBL/GenBank/DDBJ databases">
        <authorList>
            <person name="Varghese N."/>
            <person name="Submissions S."/>
        </authorList>
    </citation>
    <scope>NUCLEOTIDE SEQUENCE [LARGE SCALE GENOMIC DNA]</scope>
    <source>
        <strain evidence="4">DSM 43161</strain>
    </source>
</reference>
<evidence type="ECO:0000313" key="4">
    <source>
        <dbReference type="Proteomes" id="UP000183642"/>
    </source>
</evidence>
<dbReference type="EMBL" id="FOWE01000007">
    <property type="protein sequence ID" value="SFO40212.1"/>
    <property type="molecule type" value="Genomic_DNA"/>
</dbReference>
<accession>A0A1I5GW31</accession>
<keyword evidence="1" id="KW-0732">Signal</keyword>
<dbReference type="AlphaFoldDB" id="A0A1I5GW31"/>
<protein>
    <submittedName>
        <fullName evidence="3">Sporulation and spore germination</fullName>
    </submittedName>
</protein>
<dbReference type="Pfam" id="PF10647">
    <property type="entry name" value="Gmad1"/>
    <property type="match status" value="1"/>
</dbReference>
<organism evidence="3 4">
    <name type="scientific">Geodermatophilus obscurus</name>
    <dbReference type="NCBI Taxonomy" id="1861"/>
    <lineage>
        <taxon>Bacteria</taxon>
        <taxon>Bacillati</taxon>
        <taxon>Actinomycetota</taxon>
        <taxon>Actinomycetes</taxon>
        <taxon>Geodermatophilales</taxon>
        <taxon>Geodermatophilaceae</taxon>
        <taxon>Geodermatophilus</taxon>
    </lineage>
</organism>
<dbReference type="RefSeq" id="WP_075014514.1">
    <property type="nucleotide sequence ID" value="NZ_FOWE01000007.1"/>
</dbReference>
<dbReference type="InterPro" id="IPR019606">
    <property type="entry name" value="GerMN"/>
</dbReference>
<dbReference type="InterPro" id="IPR018910">
    <property type="entry name" value="LpqB_C"/>
</dbReference>
<dbReference type="Proteomes" id="UP000183642">
    <property type="component" value="Unassembled WGS sequence"/>
</dbReference>
<evidence type="ECO:0000256" key="1">
    <source>
        <dbReference type="SAM" id="SignalP"/>
    </source>
</evidence>
<gene>
    <name evidence="3" type="ORF">SAMN05660359_03219</name>
</gene>
<dbReference type="InterPro" id="IPR059026">
    <property type="entry name" value="LpqB_N"/>
</dbReference>
<feature type="signal peptide" evidence="1">
    <location>
        <begin position="1"/>
        <end position="20"/>
    </location>
</feature>
<dbReference type="SMART" id="SM00909">
    <property type="entry name" value="Germane"/>
    <property type="match status" value="1"/>
</dbReference>
<dbReference type="PROSITE" id="PS51257">
    <property type="entry name" value="PROKAR_LIPOPROTEIN"/>
    <property type="match status" value="1"/>
</dbReference>
<dbReference type="SUPFAM" id="SSF75011">
    <property type="entry name" value="3-carboxy-cis,cis-mucoante lactonizing enzyme"/>
    <property type="match status" value="1"/>
</dbReference>
<dbReference type="Pfam" id="PF25976">
    <property type="entry name" value="LpqB_N"/>
    <property type="match status" value="1"/>
</dbReference>
<name>A0A1I5GW31_9ACTN</name>